<sequence>MPVLLHSASALQRHGLLACISALRTQQRRYTPPSKRDWSYQNRKVFTPRPLVENFAYGRLHPQKEWWRERKLTPDTFMGFPDIAKISLRGGSLYQEQMDPVTLSVILDRMVQMGIDDEDVWRKLCHRAQQIAHKTTEPDLCYIYRAIAQGDWFDLYFFTTFLGRIQRRLPYFTVLDCAVVIEAMGEPKFRHGSTLQAVLRHLELMVDRRDDHKAVDLAVAAEALRLLPRSAHSPSPFPLHSDPAPMPLTERRILSKIGKALLTSELGDVPLSLCIAVLDSLAAHRLPAGELGWALVQEIRRHRRDEMEETDVNDLVALLRALCDLHIVDGPLASAVLEIAVPERHRLRPDAAALLLYALGKMGGPLKGLPRPSPPVLLSLVKTVTSGDRWGEGFIAAEEGGGIEAASLAHAAYGALRLGGGRPMAGFEETVQPLLVRLAGRLGSASLPSLVLVLDALGRCSLESEMLDALAGALFAEVLERLKAGEGTPRDLCAIAFSFSFLAPESPELIQTLFTRALSEVSVSSVSARSFSKLITGTAACVVGGEAERVEIGEKGMMGVLDRFVEEAAPLFSPDSTDKKGAGGKRESQLSSAVNALNETEGARGGGDGESTFLEVMEEGDEDEGGALSGPGTRSVYSVLAVVTALSGVPHAGVTHREFLRDCCALITPKVQKLSPTSLVALAEALQSLGIARSERVLMRRLSEWIEVVKYEIPPAALRKAADIFDAERGPRLFSLETAQSKRGGPGERGTP</sequence>
<name>A0A0G4IFF8_9ALVE</name>
<feature type="compositionally biased region" description="Polar residues" evidence="1">
    <location>
        <begin position="589"/>
        <end position="598"/>
    </location>
</feature>
<evidence type="ECO:0000313" key="2">
    <source>
        <dbReference type="EMBL" id="CEM56007.1"/>
    </source>
</evidence>
<reference evidence="2" key="1">
    <citation type="submission" date="2014-11" db="EMBL/GenBank/DDBJ databases">
        <authorList>
            <person name="Otto D Thomas"/>
            <person name="Naeem Raeece"/>
        </authorList>
    </citation>
    <scope>NUCLEOTIDE SEQUENCE</scope>
</reference>
<evidence type="ECO:0000256" key="1">
    <source>
        <dbReference type="SAM" id="MobiDB-lite"/>
    </source>
</evidence>
<dbReference type="AlphaFoldDB" id="A0A0G4IFF8"/>
<dbReference type="EMBL" id="CDMZ01005931">
    <property type="protein sequence ID" value="CEM56007.1"/>
    <property type="molecule type" value="Genomic_DNA"/>
</dbReference>
<accession>A0A0G4IFF8</accession>
<organism evidence="2">
    <name type="scientific">Chromera velia CCMP2878</name>
    <dbReference type="NCBI Taxonomy" id="1169474"/>
    <lineage>
        <taxon>Eukaryota</taxon>
        <taxon>Sar</taxon>
        <taxon>Alveolata</taxon>
        <taxon>Colpodellida</taxon>
        <taxon>Chromeraceae</taxon>
        <taxon>Chromera</taxon>
    </lineage>
</organism>
<proteinExistence type="predicted"/>
<gene>
    <name evidence="2" type="ORF">Cvel_2486</name>
</gene>
<dbReference type="VEuPathDB" id="CryptoDB:Cvel_2486"/>
<evidence type="ECO:0008006" key="3">
    <source>
        <dbReference type="Google" id="ProtNLM"/>
    </source>
</evidence>
<feature type="compositionally biased region" description="Basic and acidic residues" evidence="1">
    <location>
        <begin position="576"/>
        <end position="588"/>
    </location>
</feature>
<protein>
    <recommendedName>
        <fullName evidence="3">FAST kinase leucine-rich domain-containing protein</fullName>
    </recommendedName>
</protein>
<feature type="region of interest" description="Disordered" evidence="1">
    <location>
        <begin position="572"/>
        <end position="611"/>
    </location>
</feature>